<organism evidence="2 3">
    <name type="scientific">Actinomadura fulvescens</name>
    <dbReference type="NCBI Taxonomy" id="46160"/>
    <lineage>
        <taxon>Bacteria</taxon>
        <taxon>Bacillati</taxon>
        <taxon>Actinomycetota</taxon>
        <taxon>Actinomycetes</taxon>
        <taxon>Streptosporangiales</taxon>
        <taxon>Thermomonosporaceae</taxon>
        <taxon>Actinomadura</taxon>
    </lineage>
</organism>
<keyword evidence="1" id="KW-0175">Coiled coil</keyword>
<feature type="coiled-coil region" evidence="1">
    <location>
        <begin position="28"/>
        <end position="55"/>
    </location>
</feature>
<evidence type="ECO:0000313" key="3">
    <source>
        <dbReference type="Proteomes" id="UP001501509"/>
    </source>
</evidence>
<reference evidence="3" key="1">
    <citation type="journal article" date="2019" name="Int. J. Syst. Evol. Microbiol.">
        <title>The Global Catalogue of Microorganisms (GCM) 10K type strain sequencing project: providing services to taxonomists for standard genome sequencing and annotation.</title>
        <authorList>
            <consortium name="The Broad Institute Genomics Platform"/>
            <consortium name="The Broad Institute Genome Sequencing Center for Infectious Disease"/>
            <person name="Wu L."/>
            <person name="Ma J."/>
        </authorList>
    </citation>
    <scope>NUCLEOTIDE SEQUENCE [LARGE SCALE GENOMIC DNA]</scope>
    <source>
        <strain evidence="3">JCM 6833</strain>
    </source>
</reference>
<proteinExistence type="predicted"/>
<keyword evidence="3" id="KW-1185">Reference proteome</keyword>
<dbReference type="Proteomes" id="UP001501509">
    <property type="component" value="Unassembled WGS sequence"/>
</dbReference>
<gene>
    <name evidence="2" type="ORF">GCM10010411_56520</name>
</gene>
<accession>A0ABP6CFP2</accession>
<evidence type="ECO:0000313" key="2">
    <source>
        <dbReference type="EMBL" id="GAA2614287.1"/>
    </source>
</evidence>
<protein>
    <submittedName>
        <fullName evidence="2">Uncharacterized protein</fullName>
    </submittedName>
</protein>
<sequence>MTSSPRSDTNVVKLVRPRTVNQVGTRPISLTEEERQLLLEQLAEVTAELHELQHRTVDLAARILGPTYAEQPRSA</sequence>
<evidence type="ECO:0000256" key="1">
    <source>
        <dbReference type="SAM" id="Coils"/>
    </source>
</evidence>
<comment type="caution">
    <text evidence="2">The sequence shown here is derived from an EMBL/GenBank/DDBJ whole genome shotgun (WGS) entry which is preliminary data.</text>
</comment>
<dbReference type="EMBL" id="BAAATD010000008">
    <property type="protein sequence ID" value="GAA2614287.1"/>
    <property type="molecule type" value="Genomic_DNA"/>
</dbReference>
<name>A0ABP6CFP2_9ACTN</name>